<sequence>MKTLTKTTTHVSRAKEYNNSIMQQVCDLLNWTPDQYCNHQYACYEDTLHRLFYETPVVLEQLRLSPVFRGFFINEWNDRTKCDLLDQAMVQDSGTLLAPDGSFVFQELDSSNDEQEYLFIHSAHRLANDPEFLTAINQVMDLVFKSSKW</sequence>
<keyword evidence="2" id="KW-1185">Reference proteome</keyword>
<dbReference type="HOGENOM" id="CLU_1668288_0_0_10"/>
<dbReference type="EMBL" id="CP002545">
    <property type="protein sequence ID" value="ADY51545.1"/>
    <property type="molecule type" value="Genomic_DNA"/>
</dbReference>
<dbReference type="KEGG" id="psn:Pedsa_0974"/>
<dbReference type="STRING" id="762903.Pedsa_0974"/>
<dbReference type="RefSeq" id="WP_013632045.1">
    <property type="nucleotide sequence ID" value="NC_015177.1"/>
</dbReference>
<dbReference type="Proteomes" id="UP000000310">
    <property type="component" value="Chromosome"/>
</dbReference>
<name>F0SAV0_PSESL</name>
<gene>
    <name evidence="1" type="ordered locus">Pedsa_0974</name>
</gene>
<organism evidence="1 2">
    <name type="scientific">Pseudopedobacter saltans (strain ATCC 51119 / DSM 12145 / JCM 21818 / CCUG 39354 / LMG 10337 / NBRC 100064 / NCIMB 13643)</name>
    <name type="common">Pedobacter saltans</name>
    <dbReference type="NCBI Taxonomy" id="762903"/>
    <lineage>
        <taxon>Bacteria</taxon>
        <taxon>Pseudomonadati</taxon>
        <taxon>Bacteroidota</taxon>
        <taxon>Sphingobacteriia</taxon>
        <taxon>Sphingobacteriales</taxon>
        <taxon>Sphingobacteriaceae</taxon>
        <taxon>Pseudopedobacter</taxon>
    </lineage>
</organism>
<reference evidence="1 2" key="1">
    <citation type="journal article" date="2011" name="Stand. Genomic Sci.">
        <title>Complete genome sequence of the gliding, heparinolytic Pedobacter saltans type strain (113).</title>
        <authorList>
            <person name="Liolios K."/>
            <person name="Sikorski J."/>
            <person name="Lu M."/>
            <person name="Nolan M."/>
            <person name="Lapidus A."/>
            <person name="Lucas S."/>
            <person name="Hammon N."/>
            <person name="Deshpande S."/>
            <person name="Cheng J.F."/>
            <person name="Tapia R."/>
            <person name="Han C."/>
            <person name="Goodwin L."/>
            <person name="Pitluck S."/>
            <person name="Huntemann M."/>
            <person name="Ivanova N."/>
            <person name="Pagani I."/>
            <person name="Mavromatis K."/>
            <person name="Ovchinikova G."/>
            <person name="Pati A."/>
            <person name="Chen A."/>
            <person name="Palaniappan K."/>
            <person name="Land M."/>
            <person name="Hauser L."/>
            <person name="Brambilla E.M."/>
            <person name="Kotsyurbenko O."/>
            <person name="Rohde M."/>
            <person name="Tindall B.J."/>
            <person name="Abt B."/>
            <person name="Goker M."/>
            <person name="Detter J.C."/>
            <person name="Woyke T."/>
            <person name="Bristow J."/>
            <person name="Eisen J.A."/>
            <person name="Markowitz V."/>
            <person name="Hugenholtz P."/>
            <person name="Klenk H.P."/>
            <person name="Kyrpides N.C."/>
        </authorList>
    </citation>
    <scope>NUCLEOTIDE SEQUENCE [LARGE SCALE GENOMIC DNA]</scope>
    <source>
        <strain evidence="2">ATCC 51119 / DSM 12145 / JCM 21818 / LMG 10337 / NBRC 100064 / NCIMB 13643</strain>
    </source>
</reference>
<evidence type="ECO:0000313" key="2">
    <source>
        <dbReference type="Proteomes" id="UP000000310"/>
    </source>
</evidence>
<accession>F0SAV0</accession>
<dbReference type="AlphaFoldDB" id="F0SAV0"/>
<dbReference type="OrthoDB" id="799184at2"/>
<proteinExistence type="predicted"/>
<protein>
    <submittedName>
        <fullName evidence="1">Uncharacterized protein</fullName>
    </submittedName>
</protein>
<evidence type="ECO:0000313" key="1">
    <source>
        <dbReference type="EMBL" id="ADY51545.1"/>
    </source>
</evidence>
<reference evidence="2" key="2">
    <citation type="submission" date="2011-02" db="EMBL/GenBank/DDBJ databases">
        <title>The complete genome of Pedobacter saltans DSM 12145.</title>
        <authorList>
            <consortium name="US DOE Joint Genome Institute (JGI-PGF)"/>
            <person name="Lucas S."/>
            <person name="Copeland A."/>
            <person name="Lapidus A."/>
            <person name="Bruce D."/>
            <person name="Goodwin L."/>
            <person name="Pitluck S."/>
            <person name="Kyrpides N."/>
            <person name="Mavromatis K."/>
            <person name="Pagani I."/>
            <person name="Ivanova N."/>
            <person name="Ovchinnikova G."/>
            <person name="Lu M."/>
            <person name="Detter J.C."/>
            <person name="Han C."/>
            <person name="Land M."/>
            <person name="Hauser L."/>
            <person name="Markowitz V."/>
            <person name="Cheng J.-F."/>
            <person name="Hugenholtz P."/>
            <person name="Woyke T."/>
            <person name="Wu D."/>
            <person name="Tindall B."/>
            <person name="Pomrenke H.G."/>
            <person name="Brambilla E."/>
            <person name="Klenk H.-P."/>
            <person name="Eisen J.A."/>
        </authorList>
    </citation>
    <scope>NUCLEOTIDE SEQUENCE [LARGE SCALE GENOMIC DNA]</scope>
    <source>
        <strain evidence="2">ATCC 51119 / DSM 12145 / JCM 21818 / LMG 10337 / NBRC 100064 / NCIMB 13643</strain>
    </source>
</reference>